<geneLocation type="plasmid" evidence="2">
    <name>pp88_h</name>
</geneLocation>
<dbReference type="RefSeq" id="WP_158526363.1">
    <property type="nucleotide sequence ID" value="NZ_CP010733.1"/>
</dbReference>
<sequence>MSAKEAYRREQSRQTQIITDAINKAITDTATQFEAPMMNAVAGALVAAQGHMLASVPKAHRKAMQSAMAKQLPRAIASAKGSASIAQTVTIGGKTH</sequence>
<reference evidence="1 2" key="2">
    <citation type="journal article" date="2017" name="Genome Biol. Evol.">
        <title>Trajectories and Drivers of Genome Evolution in Surface-Associated Marine Phaeobacter.</title>
        <authorList>
            <person name="Freese H.M."/>
            <person name="Sikorski J."/>
            <person name="Bunk B."/>
            <person name="Scheuner C."/>
            <person name="Meier-Kolthoff J.P."/>
            <person name="Sproer C."/>
            <person name="Gram L."/>
            <person name="Overmann J."/>
        </authorList>
    </citation>
    <scope>NUCLEOTIDE SEQUENCE [LARGE SCALE GENOMIC DNA]</scope>
    <source>
        <strain evidence="1 2">P88</strain>
        <plasmid evidence="2">pp88_h</plasmid>
    </source>
</reference>
<name>A0A2I7KHD7_9RHOB</name>
<proteinExistence type="predicted"/>
<dbReference type="EMBL" id="CP010733">
    <property type="protein sequence ID" value="AUR02007.1"/>
    <property type="molecule type" value="Genomic_DNA"/>
</dbReference>
<organism evidence="1 2">
    <name type="scientific">Phaeobacter inhibens</name>
    <dbReference type="NCBI Taxonomy" id="221822"/>
    <lineage>
        <taxon>Bacteria</taxon>
        <taxon>Pseudomonadati</taxon>
        <taxon>Pseudomonadota</taxon>
        <taxon>Alphaproteobacteria</taxon>
        <taxon>Rhodobacterales</taxon>
        <taxon>Roseobacteraceae</taxon>
        <taxon>Phaeobacter</taxon>
    </lineage>
</organism>
<reference evidence="1 2" key="1">
    <citation type="journal article" date="2017" name="Front. Microbiol.">
        <title>Phaeobacter piscinae sp. nov., a species of the Roseobacter group and potential aquaculture probiont.</title>
        <authorList>
            <person name="Sonnenschein E.C."/>
            <person name="Phippen C.B.W."/>
            <person name="Nielsen K.F."/>
            <person name="Mateiu R.V."/>
            <person name="Melchiorsen J."/>
            <person name="Gram L."/>
            <person name="Overmann J."/>
            <person name="Freese H.M."/>
        </authorList>
    </citation>
    <scope>NUCLEOTIDE SEQUENCE [LARGE SCALE GENOMIC DNA]</scope>
    <source>
        <strain evidence="1 2">P88</strain>
        <plasmid evidence="2">pp88_h</plasmid>
    </source>
</reference>
<evidence type="ECO:0000313" key="1">
    <source>
        <dbReference type="EMBL" id="AUR02007.1"/>
    </source>
</evidence>
<dbReference type="AlphaFoldDB" id="A0A2I7KHD7"/>
<accession>A0A2I7KHD7</accession>
<keyword evidence="1" id="KW-0614">Plasmid</keyword>
<evidence type="ECO:0000313" key="2">
    <source>
        <dbReference type="Proteomes" id="UP000236447"/>
    </source>
</evidence>
<dbReference type="Proteomes" id="UP000236447">
    <property type="component" value="Plasmid pP88_h"/>
</dbReference>
<gene>
    <name evidence="1" type="ORF">PhaeoP88_04695</name>
</gene>
<protein>
    <submittedName>
        <fullName evidence="1">Uncharacterized protein</fullName>
    </submittedName>
</protein>